<protein>
    <submittedName>
        <fullName evidence="3">3-oxoacyl-[acyl-carrier protein] reductase</fullName>
    </submittedName>
</protein>
<sequence length="256" mass="27024">MERFKGKVALVTGAAQGIGLACAQRLAQEGAFVIGADLQDAVLDEMKALGGFGIKADMGVQADIAHLFDAALEKAGRLDVLVNNAAVTCPADFLEFKLEDFERVLRINLTSAFSASQRFARELVARKAPGAIVNMSSINGQVALPNQTAYVTSKGGLNQLTKVMAISLAQYNIRANAIGPGTILTEMSKARVLATEESRRRILSRTPLGRPGETSEIASVAAFLASDDASYMTGQVLYVEGGRLALNYTVDVAAAA</sequence>
<dbReference type="GO" id="GO:0006633">
    <property type="term" value="P:fatty acid biosynthetic process"/>
    <property type="evidence" value="ECO:0007669"/>
    <property type="project" value="TreeGrafter"/>
</dbReference>
<keyword evidence="2" id="KW-0560">Oxidoreductase</keyword>
<dbReference type="AlphaFoldDB" id="A0A0P0RIR5"/>
<dbReference type="PRINTS" id="PR00081">
    <property type="entry name" value="GDHRDH"/>
</dbReference>
<dbReference type="Pfam" id="PF13561">
    <property type="entry name" value="adh_short_C2"/>
    <property type="match status" value="1"/>
</dbReference>
<dbReference type="InterPro" id="IPR002347">
    <property type="entry name" value="SDR_fam"/>
</dbReference>
<evidence type="ECO:0000313" key="4">
    <source>
        <dbReference type="Proteomes" id="UP000019146"/>
    </source>
</evidence>
<dbReference type="GO" id="GO:0048038">
    <property type="term" value="F:quinone binding"/>
    <property type="evidence" value="ECO:0007669"/>
    <property type="project" value="TreeGrafter"/>
</dbReference>
<dbReference type="Gene3D" id="3.40.50.720">
    <property type="entry name" value="NAD(P)-binding Rossmann-like Domain"/>
    <property type="match status" value="1"/>
</dbReference>
<dbReference type="FunFam" id="3.40.50.720:FF:000084">
    <property type="entry name" value="Short-chain dehydrogenase reductase"/>
    <property type="match status" value="1"/>
</dbReference>
<dbReference type="NCBIfam" id="NF005559">
    <property type="entry name" value="PRK07231.1"/>
    <property type="match status" value="1"/>
</dbReference>
<comment type="similarity">
    <text evidence="1">Belongs to the short-chain dehydrogenases/reductases (SDR) family.</text>
</comment>
<dbReference type="GO" id="GO:0016616">
    <property type="term" value="F:oxidoreductase activity, acting on the CH-OH group of donors, NAD or NADP as acceptor"/>
    <property type="evidence" value="ECO:0007669"/>
    <property type="project" value="TreeGrafter"/>
</dbReference>
<organism evidence="3 4">
    <name type="scientific">Paraburkholderia caribensis MBA4</name>
    <dbReference type="NCBI Taxonomy" id="1323664"/>
    <lineage>
        <taxon>Bacteria</taxon>
        <taxon>Pseudomonadati</taxon>
        <taxon>Pseudomonadota</taxon>
        <taxon>Betaproteobacteria</taxon>
        <taxon>Burkholderiales</taxon>
        <taxon>Burkholderiaceae</taxon>
        <taxon>Paraburkholderia</taxon>
    </lineage>
</organism>
<accession>A0A0P0RIR5</accession>
<evidence type="ECO:0000256" key="2">
    <source>
        <dbReference type="ARBA" id="ARBA00023002"/>
    </source>
</evidence>
<dbReference type="SUPFAM" id="SSF51735">
    <property type="entry name" value="NAD(P)-binding Rossmann-fold domains"/>
    <property type="match status" value="1"/>
</dbReference>
<name>A0A0P0RIR5_9BURK</name>
<dbReference type="PRINTS" id="PR00080">
    <property type="entry name" value="SDRFAMILY"/>
</dbReference>
<reference evidence="3 4" key="1">
    <citation type="journal article" date="2014" name="Genome Announc.">
        <title>Draft Genome Sequence of the Haloacid-Degrading Burkholderia caribensis Strain MBA4.</title>
        <authorList>
            <person name="Pan Y."/>
            <person name="Kong K.F."/>
            <person name="Tsang J.S."/>
        </authorList>
    </citation>
    <scope>NUCLEOTIDE SEQUENCE [LARGE SCALE GENOMIC DNA]</scope>
    <source>
        <strain evidence="3 4">MBA4</strain>
    </source>
</reference>
<dbReference type="InterPro" id="IPR020904">
    <property type="entry name" value="Sc_DH/Rdtase_CS"/>
</dbReference>
<evidence type="ECO:0000313" key="3">
    <source>
        <dbReference type="EMBL" id="ALL68414.1"/>
    </source>
</evidence>
<dbReference type="PROSITE" id="PS51257">
    <property type="entry name" value="PROKAR_LIPOPROTEIN"/>
    <property type="match status" value="1"/>
</dbReference>
<dbReference type="GeneID" id="69972129"/>
<gene>
    <name evidence="3" type="ORF">K788_0000528</name>
</gene>
<dbReference type="Proteomes" id="UP000019146">
    <property type="component" value="Chromosome 2"/>
</dbReference>
<dbReference type="RefSeq" id="WP_035998257.1">
    <property type="nucleotide sequence ID" value="NZ_CP012747.1"/>
</dbReference>
<dbReference type="KEGG" id="bcai:K788_0000528"/>
<dbReference type="PROSITE" id="PS00061">
    <property type="entry name" value="ADH_SHORT"/>
    <property type="match status" value="1"/>
</dbReference>
<dbReference type="InterPro" id="IPR036291">
    <property type="entry name" value="NAD(P)-bd_dom_sf"/>
</dbReference>
<dbReference type="EMBL" id="CP012747">
    <property type="protein sequence ID" value="ALL68414.1"/>
    <property type="molecule type" value="Genomic_DNA"/>
</dbReference>
<dbReference type="PANTHER" id="PTHR42760:SF133">
    <property type="entry name" value="3-OXOACYL-[ACYL-CARRIER-PROTEIN] REDUCTASE"/>
    <property type="match status" value="1"/>
</dbReference>
<evidence type="ECO:0000256" key="1">
    <source>
        <dbReference type="ARBA" id="ARBA00006484"/>
    </source>
</evidence>
<dbReference type="PANTHER" id="PTHR42760">
    <property type="entry name" value="SHORT-CHAIN DEHYDROGENASES/REDUCTASES FAMILY MEMBER"/>
    <property type="match status" value="1"/>
</dbReference>
<proteinExistence type="inferred from homology"/>